<feature type="region of interest" description="Disordered" evidence="1">
    <location>
        <begin position="1"/>
        <end position="57"/>
    </location>
</feature>
<dbReference type="EMBL" id="WIGN01000484">
    <property type="protein sequence ID" value="KAF6791338.1"/>
    <property type="molecule type" value="Genomic_DNA"/>
</dbReference>
<feature type="compositionally biased region" description="Pro residues" evidence="1">
    <location>
        <begin position="21"/>
        <end position="34"/>
    </location>
</feature>
<gene>
    <name evidence="2" type="ORF">CSOJ01_14409</name>
</gene>
<sequence>MSNWLPDYGDLHNLGGHQPAEPNPVAHPPNPPRPQQQTNSDALDYHRDPEDVLNNPSRARIKSIILSKAQRPDETVSLQNSGSPARIVVSPTSLEARATVRYGKATFEVHLSGNQPGRSATGGWLETNILGPLHNILSDARGHPHPTEEPQFRTLMDHLCHLVIAGCNHGINIFISNAKEYTARIQLIVPPGGMTKQVLVPMDMTTWLDHRLYEELVQVAPRGRAPGGGYDVKFFQKNRPGRGFDLAHDAEGLPDHNWTNKPDREYPVDPQFQQWA</sequence>
<comment type="caution">
    <text evidence="2">The sequence shown here is derived from an EMBL/GenBank/DDBJ whole genome shotgun (WGS) entry which is preliminary data.</text>
</comment>
<name>A0A8H6IQQ1_9PEZI</name>
<dbReference type="Proteomes" id="UP000652219">
    <property type="component" value="Unassembled WGS sequence"/>
</dbReference>
<evidence type="ECO:0000313" key="3">
    <source>
        <dbReference type="Proteomes" id="UP000652219"/>
    </source>
</evidence>
<reference evidence="2 3" key="1">
    <citation type="journal article" date="2020" name="Phytopathology">
        <title>Genome Sequence Resources of Colletotrichum truncatum, C. plurivorum, C. musicola, and C. sojae: Four Species Pathogenic to Soybean (Glycine max).</title>
        <authorList>
            <person name="Rogerio F."/>
            <person name="Boufleur T.R."/>
            <person name="Ciampi-Guillardi M."/>
            <person name="Sukno S.A."/>
            <person name="Thon M.R."/>
            <person name="Massola Junior N.S."/>
            <person name="Baroncelli R."/>
        </authorList>
    </citation>
    <scope>NUCLEOTIDE SEQUENCE [LARGE SCALE GENOMIC DNA]</scope>
    <source>
        <strain evidence="2 3">LFN0009</strain>
    </source>
</reference>
<evidence type="ECO:0000313" key="2">
    <source>
        <dbReference type="EMBL" id="KAF6791338.1"/>
    </source>
</evidence>
<accession>A0A8H6IQQ1</accession>
<evidence type="ECO:0000256" key="1">
    <source>
        <dbReference type="SAM" id="MobiDB-lite"/>
    </source>
</evidence>
<feature type="region of interest" description="Disordered" evidence="1">
    <location>
        <begin position="250"/>
        <end position="276"/>
    </location>
</feature>
<dbReference type="AlphaFoldDB" id="A0A8H6IQQ1"/>
<organism evidence="2 3">
    <name type="scientific">Colletotrichum sojae</name>
    <dbReference type="NCBI Taxonomy" id="2175907"/>
    <lineage>
        <taxon>Eukaryota</taxon>
        <taxon>Fungi</taxon>
        <taxon>Dikarya</taxon>
        <taxon>Ascomycota</taxon>
        <taxon>Pezizomycotina</taxon>
        <taxon>Sordariomycetes</taxon>
        <taxon>Hypocreomycetidae</taxon>
        <taxon>Glomerellales</taxon>
        <taxon>Glomerellaceae</taxon>
        <taxon>Colletotrichum</taxon>
        <taxon>Colletotrichum orchidearum species complex</taxon>
    </lineage>
</organism>
<keyword evidence="3" id="KW-1185">Reference proteome</keyword>
<proteinExistence type="predicted"/>
<protein>
    <submittedName>
        <fullName evidence="2">Uncharacterized protein</fullName>
    </submittedName>
</protein>